<reference evidence="9 10" key="1">
    <citation type="submission" date="2019-08" db="EMBL/GenBank/DDBJ databases">
        <title>In-depth cultivation of the pig gut microbiome towards novel bacterial diversity and tailored functional studies.</title>
        <authorList>
            <person name="Wylensek D."/>
            <person name="Hitch T.C.A."/>
            <person name="Clavel T."/>
        </authorList>
    </citation>
    <scope>NUCLEOTIDE SEQUENCE [LARGE SCALE GENOMIC DNA]</scope>
    <source>
        <strain evidence="9 10">WCA-383-APC-5B</strain>
    </source>
</reference>
<dbReference type="PIRSF" id="PIRSF016636">
    <property type="entry name" value="AlgI_DltB"/>
    <property type="match status" value="1"/>
</dbReference>
<feature type="transmembrane region" description="Helical" evidence="8">
    <location>
        <begin position="326"/>
        <end position="344"/>
    </location>
</feature>
<organism evidence="9 10">
    <name type="scientific">Inconstantimicrobium porci</name>
    <dbReference type="NCBI Taxonomy" id="2652291"/>
    <lineage>
        <taxon>Bacteria</taxon>
        <taxon>Bacillati</taxon>
        <taxon>Bacillota</taxon>
        <taxon>Clostridia</taxon>
        <taxon>Eubacteriales</taxon>
        <taxon>Clostridiaceae</taxon>
        <taxon>Inconstantimicrobium</taxon>
    </lineage>
</organism>
<protein>
    <submittedName>
        <fullName evidence="9">MBOAT family protein</fullName>
    </submittedName>
</protein>
<feature type="transmembrane region" description="Helical" evidence="8">
    <location>
        <begin position="351"/>
        <end position="371"/>
    </location>
</feature>
<dbReference type="InterPro" id="IPR024194">
    <property type="entry name" value="Ac/AlaTfrase_AlgI/DltB"/>
</dbReference>
<dbReference type="PIRSF" id="PIRSF500217">
    <property type="entry name" value="AlgI"/>
    <property type="match status" value="1"/>
</dbReference>
<keyword evidence="6 7" id="KW-0472">Membrane</keyword>
<feature type="transmembrane region" description="Helical" evidence="8">
    <location>
        <begin position="116"/>
        <end position="138"/>
    </location>
</feature>
<evidence type="ECO:0000256" key="3">
    <source>
        <dbReference type="ARBA" id="ARBA00022475"/>
    </source>
</evidence>
<evidence type="ECO:0000256" key="5">
    <source>
        <dbReference type="ARBA" id="ARBA00022989"/>
    </source>
</evidence>
<sequence>MVFSSLIFIYIFLPMTLLIYYITPKRFRNLVVFIASILFYAWGEPYYIALLLISVIVDYFGAIIVEKTRADKDKSRFIFVTVLVINISVLFFFKYYGFLINNINALCGTSLRVKALPLPLGISFYTFKLVSYMADVYLNKVEAERNFINFGTYVSMFYQLTAGPIGRFTDLKNQIINRNETIEKFAYGIQRFLFGLGKKVILANNLSLIWNNVKSMQYGSISVISSWIGIISFTLQIYFDFSGYSDMAIGLGQMMGFEFKENFDFPYISRSITEFWRRWHISLGSWFKDYIYIPLGGNRRGKSRQIFNLCVVWFATGLWHGSNWTFVFWGLYYGVIIIIEKLFLLKYLKKIPKIFGIIYSMIIVTVGWVFFDSESINKAFSYIGIMFGAGNNLMIDNMAKYLISSNLLILFISIICATPLVKRIIMYITEKKKTPGIIVSVVISMAIFVISTAFLVYESYSPFLYFKF</sequence>
<feature type="transmembrane region" description="Helical" evidence="8">
    <location>
        <begin position="48"/>
        <end position="65"/>
    </location>
</feature>
<keyword evidence="7" id="KW-0808">Transferase</keyword>
<feature type="transmembrane region" description="Helical" evidence="8">
    <location>
        <begin position="437"/>
        <end position="457"/>
    </location>
</feature>
<dbReference type="AlphaFoldDB" id="A0A7X2T084"/>
<dbReference type="InterPro" id="IPR051085">
    <property type="entry name" value="MB_O-acyltransferase"/>
</dbReference>
<comment type="caution">
    <text evidence="9">The sequence shown here is derived from an EMBL/GenBank/DDBJ whole genome shotgun (WGS) entry which is preliminary data.</text>
</comment>
<evidence type="ECO:0000256" key="7">
    <source>
        <dbReference type="PIRNR" id="PIRNR016636"/>
    </source>
</evidence>
<evidence type="ECO:0000313" key="10">
    <source>
        <dbReference type="Proteomes" id="UP000460287"/>
    </source>
</evidence>
<dbReference type="Pfam" id="PF03062">
    <property type="entry name" value="MBOAT"/>
    <property type="match status" value="1"/>
</dbReference>
<dbReference type="GO" id="GO:0016746">
    <property type="term" value="F:acyltransferase activity"/>
    <property type="evidence" value="ECO:0007669"/>
    <property type="project" value="UniProtKB-KW"/>
</dbReference>
<evidence type="ECO:0000256" key="6">
    <source>
        <dbReference type="ARBA" id="ARBA00023136"/>
    </source>
</evidence>
<name>A0A7X2T084_9CLOT</name>
<comment type="similarity">
    <text evidence="2 7">Belongs to the membrane-bound acyltransferase family.</text>
</comment>
<feature type="transmembrane region" description="Helical" evidence="8">
    <location>
        <begin position="6"/>
        <end position="22"/>
    </location>
</feature>
<comment type="subcellular location">
    <subcellularLocation>
        <location evidence="1">Cell membrane</location>
        <topology evidence="1">Multi-pass membrane protein</topology>
    </subcellularLocation>
</comment>
<feature type="transmembrane region" description="Helical" evidence="8">
    <location>
        <begin position="401"/>
        <end position="425"/>
    </location>
</feature>
<dbReference type="PANTHER" id="PTHR13285">
    <property type="entry name" value="ACYLTRANSFERASE"/>
    <property type="match status" value="1"/>
</dbReference>
<gene>
    <name evidence="9" type="ORF">FYJ33_02420</name>
</gene>
<keyword evidence="3 7" id="KW-1003">Cell membrane</keyword>
<proteinExistence type="inferred from homology"/>
<dbReference type="GO" id="GO:0005886">
    <property type="term" value="C:plasma membrane"/>
    <property type="evidence" value="ECO:0007669"/>
    <property type="project" value="UniProtKB-SubCell"/>
</dbReference>
<evidence type="ECO:0000256" key="4">
    <source>
        <dbReference type="ARBA" id="ARBA00022692"/>
    </source>
</evidence>
<dbReference type="EMBL" id="VULX01000002">
    <property type="protein sequence ID" value="MSR90302.1"/>
    <property type="molecule type" value="Genomic_DNA"/>
</dbReference>
<evidence type="ECO:0000256" key="1">
    <source>
        <dbReference type="ARBA" id="ARBA00004651"/>
    </source>
</evidence>
<keyword evidence="7" id="KW-0012">Acyltransferase</keyword>
<feature type="transmembrane region" description="Helical" evidence="8">
    <location>
        <begin position="77"/>
        <end position="96"/>
    </location>
</feature>
<dbReference type="Proteomes" id="UP000460287">
    <property type="component" value="Unassembled WGS sequence"/>
</dbReference>
<dbReference type="GO" id="GO:0042121">
    <property type="term" value="P:alginic acid biosynthetic process"/>
    <property type="evidence" value="ECO:0007669"/>
    <property type="project" value="InterPro"/>
</dbReference>
<evidence type="ECO:0000256" key="2">
    <source>
        <dbReference type="ARBA" id="ARBA00010323"/>
    </source>
</evidence>
<keyword evidence="5 8" id="KW-1133">Transmembrane helix</keyword>
<keyword evidence="10" id="KW-1185">Reference proteome</keyword>
<dbReference type="PANTHER" id="PTHR13285:SF18">
    <property type="entry name" value="PROTEIN-CYSTEINE N-PALMITOYLTRANSFERASE RASP"/>
    <property type="match status" value="1"/>
</dbReference>
<dbReference type="InterPro" id="IPR004299">
    <property type="entry name" value="MBOAT_fam"/>
</dbReference>
<evidence type="ECO:0000313" key="9">
    <source>
        <dbReference type="EMBL" id="MSR90302.1"/>
    </source>
</evidence>
<evidence type="ECO:0000256" key="8">
    <source>
        <dbReference type="SAM" id="Phobius"/>
    </source>
</evidence>
<dbReference type="InterPro" id="IPR028362">
    <property type="entry name" value="AlgI"/>
</dbReference>
<accession>A0A7X2T084</accession>
<keyword evidence="4 8" id="KW-0812">Transmembrane</keyword>
<feature type="transmembrane region" description="Helical" evidence="8">
    <location>
        <begin position="218"/>
        <end position="239"/>
    </location>
</feature>